<evidence type="ECO:0000313" key="2">
    <source>
        <dbReference type="Proteomes" id="UP000005481"/>
    </source>
</evidence>
<protein>
    <submittedName>
        <fullName evidence="1">Toxin-antitoxin system, antitoxin component, Xre domain protein</fullName>
    </submittedName>
</protein>
<dbReference type="EMBL" id="AGCJ01000004">
    <property type="protein sequence ID" value="EHM43812.1"/>
    <property type="molecule type" value="Genomic_DNA"/>
</dbReference>
<keyword evidence="2" id="KW-1185">Reference proteome</keyword>
<name>G9YER6_9FIRM</name>
<dbReference type="AlphaFoldDB" id="G9YER6"/>
<sequence length="64" mass="7485">MYEYIMNNLAEGVERKNRMKEYKGKESHDMDHNKAIYISVGLQYMYGKENVKTVGLSNICYTSP</sequence>
<dbReference type="Proteomes" id="UP000005481">
    <property type="component" value="Unassembled WGS sequence"/>
</dbReference>
<reference evidence="1 2" key="1">
    <citation type="submission" date="2011-08" db="EMBL/GenBank/DDBJ databases">
        <authorList>
            <person name="Weinstock G."/>
            <person name="Sodergren E."/>
            <person name="Clifton S."/>
            <person name="Fulton L."/>
            <person name="Fulton B."/>
            <person name="Courtney L."/>
            <person name="Fronick C."/>
            <person name="Harrison M."/>
            <person name="Strong C."/>
            <person name="Farmer C."/>
            <person name="Delahaunty K."/>
            <person name="Markovic C."/>
            <person name="Hall O."/>
            <person name="Minx P."/>
            <person name="Tomlinson C."/>
            <person name="Mitreva M."/>
            <person name="Hou S."/>
            <person name="Chen J."/>
            <person name="Wollam A."/>
            <person name="Pepin K.H."/>
            <person name="Johnson M."/>
            <person name="Bhonagiri V."/>
            <person name="Zhang X."/>
            <person name="Suruliraj S."/>
            <person name="Warren W."/>
            <person name="Chinwalla A."/>
            <person name="Mardis E.R."/>
            <person name="Wilson R.K."/>
        </authorList>
    </citation>
    <scope>NUCLEOTIDE SEQUENCE [LARGE SCALE GENOMIC DNA]</scope>
    <source>
        <strain evidence="1 2">F0357</strain>
    </source>
</reference>
<accession>G9YER6</accession>
<dbReference type="HOGENOM" id="CLU_2872672_0_0_9"/>
<gene>
    <name evidence="1" type="ORF">HMPREF0080_00126</name>
</gene>
<proteinExistence type="predicted"/>
<organism evidence="1 2">
    <name type="scientific">Anaeroglobus geminatus F0357</name>
    <dbReference type="NCBI Taxonomy" id="861450"/>
    <lineage>
        <taxon>Bacteria</taxon>
        <taxon>Bacillati</taxon>
        <taxon>Bacillota</taxon>
        <taxon>Negativicutes</taxon>
        <taxon>Veillonellales</taxon>
        <taxon>Veillonellaceae</taxon>
        <taxon>Anaeroglobus</taxon>
    </lineage>
</organism>
<feature type="non-terminal residue" evidence="1">
    <location>
        <position position="64"/>
    </location>
</feature>
<evidence type="ECO:0000313" key="1">
    <source>
        <dbReference type="EMBL" id="EHM43812.1"/>
    </source>
</evidence>
<comment type="caution">
    <text evidence="1">The sequence shown here is derived from an EMBL/GenBank/DDBJ whole genome shotgun (WGS) entry which is preliminary data.</text>
</comment>